<dbReference type="InterPro" id="IPR005631">
    <property type="entry name" value="SDH"/>
</dbReference>
<evidence type="ECO:0000256" key="4">
    <source>
        <dbReference type="ARBA" id="ARBA00022490"/>
    </source>
</evidence>
<name>A0A6N7QPW9_9GAMM</name>
<evidence type="ECO:0000313" key="7">
    <source>
        <dbReference type="Proteomes" id="UP000433788"/>
    </source>
</evidence>
<dbReference type="InterPro" id="IPR050531">
    <property type="entry name" value="SdhE_FAD_assembly_factor"/>
</dbReference>
<comment type="caution">
    <text evidence="6">The sequence shown here is derived from an EMBL/GenBank/DDBJ whole genome shotgun (WGS) entry which is preliminary data.</text>
</comment>
<dbReference type="PANTHER" id="PTHR39585:SF1">
    <property type="entry name" value="FAD ASSEMBLY FACTOR SDHE"/>
    <property type="match status" value="1"/>
</dbReference>
<organism evidence="6 7">
    <name type="scientific">Spiribacter salilacus</name>
    <dbReference type="NCBI Taxonomy" id="2664894"/>
    <lineage>
        <taxon>Bacteria</taxon>
        <taxon>Pseudomonadati</taxon>
        <taxon>Pseudomonadota</taxon>
        <taxon>Gammaproteobacteria</taxon>
        <taxon>Chromatiales</taxon>
        <taxon>Ectothiorhodospiraceae</taxon>
        <taxon>Spiribacter</taxon>
    </lineage>
</organism>
<dbReference type="PANTHER" id="PTHR39585">
    <property type="entry name" value="FAD ASSEMBLY FACTOR SDHE"/>
    <property type="match status" value="1"/>
</dbReference>
<evidence type="ECO:0000256" key="2">
    <source>
        <dbReference type="ARBA" id="ARBA00008571"/>
    </source>
</evidence>
<reference evidence="6 7" key="1">
    <citation type="submission" date="2019-11" db="EMBL/GenBank/DDBJ databases">
        <authorList>
            <person name="Zhang X.Y."/>
        </authorList>
    </citation>
    <scope>NUCLEOTIDE SEQUENCE [LARGE SCALE GENOMIC DNA]</scope>
    <source>
        <strain evidence="6 7">C176</strain>
    </source>
</reference>
<proteinExistence type="inferred from homology"/>
<dbReference type="GO" id="GO:0005737">
    <property type="term" value="C:cytoplasm"/>
    <property type="evidence" value="ECO:0007669"/>
    <property type="project" value="UniProtKB-SubCell"/>
</dbReference>
<protein>
    <recommendedName>
        <fullName evidence="3">FAD assembly factor SdhE</fullName>
    </recommendedName>
</protein>
<keyword evidence="7" id="KW-1185">Reference proteome</keyword>
<evidence type="ECO:0000256" key="1">
    <source>
        <dbReference type="ARBA" id="ARBA00004496"/>
    </source>
</evidence>
<sequence length="83" mass="9390">MSELSRLRWRCRRGTTELDRLLGRFLDADSNGYQALDTEGRAAFEQLLACEDDDLIDWLLSGHLPTEPQLVDIVTRVRAASGL</sequence>
<dbReference type="InterPro" id="IPR036714">
    <property type="entry name" value="SDH_sf"/>
</dbReference>
<keyword evidence="5" id="KW-0143">Chaperone</keyword>
<dbReference type="Pfam" id="PF03937">
    <property type="entry name" value="Sdh5"/>
    <property type="match status" value="1"/>
</dbReference>
<dbReference type="Proteomes" id="UP000433788">
    <property type="component" value="Unassembled WGS sequence"/>
</dbReference>
<comment type="subcellular location">
    <subcellularLocation>
        <location evidence="1">Cytoplasm</location>
    </subcellularLocation>
</comment>
<dbReference type="GO" id="GO:0006105">
    <property type="term" value="P:succinate metabolic process"/>
    <property type="evidence" value="ECO:0007669"/>
    <property type="project" value="TreeGrafter"/>
</dbReference>
<accession>A0A6N7QPW9</accession>
<evidence type="ECO:0000256" key="3">
    <source>
        <dbReference type="ARBA" id="ARBA00019418"/>
    </source>
</evidence>
<dbReference type="SUPFAM" id="SSF109910">
    <property type="entry name" value="YgfY-like"/>
    <property type="match status" value="1"/>
</dbReference>
<gene>
    <name evidence="6" type="ORF">GH984_03390</name>
</gene>
<dbReference type="RefSeq" id="WP_369691919.1">
    <property type="nucleotide sequence ID" value="NZ_WJPP01000002.1"/>
</dbReference>
<comment type="similarity">
    <text evidence="2">Belongs to the SdhE FAD assembly factor family.</text>
</comment>
<evidence type="ECO:0000313" key="6">
    <source>
        <dbReference type="EMBL" id="MRH77740.1"/>
    </source>
</evidence>
<keyword evidence="4" id="KW-0963">Cytoplasm</keyword>
<dbReference type="AlphaFoldDB" id="A0A6N7QPW9"/>
<evidence type="ECO:0000256" key="5">
    <source>
        <dbReference type="ARBA" id="ARBA00023186"/>
    </source>
</evidence>
<dbReference type="EMBL" id="WJPP01000002">
    <property type="protein sequence ID" value="MRH77740.1"/>
    <property type="molecule type" value="Genomic_DNA"/>
</dbReference>
<dbReference type="Gene3D" id="1.10.150.250">
    <property type="entry name" value="Flavinator of succinate dehydrogenase"/>
    <property type="match status" value="1"/>
</dbReference>